<reference evidence="2" key="1">
    <citation type="submission" date="2022-04" db="EMBL/GenBank/DDBJ databases">
        <authorList>
            <person name="Friedrich I."/>
            <person name="Schneider D."/>
            <person name="Poehlein A."/>
            <person name="Hertel R."/>
            <person name="Daniel R."/>
        </authorList>
    </citation>
    <scope>NUCLEOTIDE SEQUENCE</scope>
</reference>
<dbReference type="EMBL" id="ON529851">
    <property type="protein sequence ID" value="UTC28989.1"/>
    <property type="molecule type" value="Genomic_DNA"/>
</dbReference>
<dbReference type="PROSITE" id="PS51257">
    <property type="entry name" value="PROKAR_LIPOPROTEIN"/>
    <property type="match status" value="1"/>
</dbReference>
<evidence type="ECO:0000313" key="3">
    <source>
        <dbReference type="Proteomes" id="UP001056634"/>
    </source>
</evidence>
<evidence type="ECO:0000256" key="1">
    <source>
        <dbReference type="SAM" id="Phobius"/>
    </source>
</evidence>
<evidence type="ECO:0000313" key="2">
    <source>
        <dbReference type="EMBL" id="UTC28989.1"/>
    </source>
</evidence>
<feature type="transmembrane region" description="Helical" evidence="1">
    <location>
        <begin position="12"/>
        <end position="34"/>
    </location>
</feature>
<keyword evidence="1" id="KW-0472">Membrane</keyword>
<name>A0A9E7N353_9CAUD</name>
<feature type="transmembrane region" description="Helical" evidence="1">
    <location>
        <begin position="55"/>
        <end position="78"/>
    </location>
</feature>
<dbReference type="Proteomes" id="UP001056634">
    <property type="component" value="Segment"/>
</dbReference>
<keyword evidence="1" id="KW-1133">Transmembrane helix</keyword>
<organism evidence="2 3">
    <name type="scientific">Brevundimonas phage vB_BpoS-Marchewka</name>
    <dbReference type="NCBI Taxonomy" id="2948604"/>
    <lineage>
        <taxon>Viruses</taxon>
        <taxon>Duplodnaviria</taxon>
        <taxon>Heunggongvirae</taxon>
        <taxon>Uroviricota</taxon>
        <taxon>Caudoviricetes</taxon>
        <taxon>Jeanschmidtviridae</taxon>
        <taxon>Marchewkavirus</taxon>
        <taxon>Marchewkavirus marchewka</taxon>
    </lineage>
</organism>
<gene>
    <name evidence="2" type="ORF">MARCHEWKA_04770</name>
</gene>
<protein>
    <submittedName>
        <fullName evidence="2">Uncharacterized protein</fullName>
    </submittedName>
</protein>
<accession>A0A9E7N353</accession>
<proteinExistence type="predicted"/>
<keyword evidence="1" id="KW-0812">Transmembrane</keyword>
<sequence>MANLERYFEAGASVLMLLVLLACGLGFAWRVYTLTRTRQWVRVIRSVHDWVSPSYPMLGAMATVAGLAACSVLIGWTLDLLNLWPYWLAPVTS</sequence>
<keyword evidence="3" id="KW-1185">Reference proteome</keyword>